<accession>A0A6I6IW28</accession>
<evidence type="ECO:0000259" key="2">
    <source>
        <dbReference type="SMART" id="SM00939"/>
    </source>
</evidence>
<dbReference type="SUPFAM" id="SSF49785">
    <property type="entry name" value="Galactose-binding domain-like"/>
    <property type="match status" value="1"/>
</dbReference>
<dbReference type="Pfam" id="PF02129">
    <property type="entry name" value="Peptidase_S15"/>
    <property type="match status" value="1"/>
</dbReference>
<dbReference type="PANTHER" id="PTHR43056:SF10">
    <property type="entry name" value="COCE_NOND FAMILY, PUTATIVE (AFU_ORTHOLOGUE AFUA_7G00600)-RELATED"/>
    <property type="match status" value="1"/>
</dbReference>
<name>A0A6I6IW28_9RHOB</name>
<dbReference type="InterPro" id="IPR050585">
    <property type="entry name" value="Xaa-Pro_dipeptidyl-ppase/CocE"/>
</dbReference>
<dbReference type="GO" id="GO:0008239">
    <property type="term" value="F:dipeptidyl-peptidase activity"/>
    <property type="evidence" value="ECO:0007669"/>
    <property type="project" value="InterPro"/>
</dbReference>
<dbReference type="Gene3D" id="1.10.3020.10">
    <property type="entry name" value="alpha-amino acid ester hydrolase ( Helical cap domain)"/>
    <property type="match status" value="1"/>
</dbReference>
<dbReference type="InterPro" id="IPR005674">
    <property type="entry name" value="CocE/Ser_esterase"/>
</dbReference>
<keyword evidence="4" id="KW-1185">Reference proteome</keyword>
<organism evidence="3 4">
    <name type="scientific">Roseovarius faecimaris</name>
    <dbReference type="NCBI Taxonomy" id="2494550"/>
    <lineage>
        <taxon>Bacteria</taxon>
        <taxon>Pseudomonadati</taxon>
        <taxon>Pseudomonadota</taxon>
        <taxon>Alphaproteobacteria</taxon>
        <taxon>Rhodobacterales</taxon>
        <taxon>Roseobacteraceae</taxon>
        <taxon>Roseovarius</taxon>
    </lineage>
</organism>
<reference evidence="4" key="1">
    <citation type="submission" date="2018-12" db="EMBL/GenBank/DDBJ databases">
        <title>Complete genome sequence of Roseovarius sp. MME-070.</title>
        <authorList>
            <person name="Nam Y.-D."/>
            <person name="Kang J."/>
            <person name="Chung W.-H."/>
            <person name="Park Y.S."/>
        </authorList>
    </citation>
    <scope>NUCLEOTIDE SEQUENCE [LARGE SCALE GENOMIC DNA]</scope>
    <source>
        <strain evidence="4">MME-070</strain>
    </source>
</reference>
<dbReference type="AlphaFoldDB" id="A0A6I6IW28"/>
<dbReference type="Proteomes" id="UP000428330">
    <property type="component" value="Chromosome"/>
</dbReference>
<keyword evidence="1 3" id="KW-0378">Hydrolase</keyword>
<protein>
    <submittedName>
        <fullName evidence="3">CocE/NonD family hydrolase</fullName>
    </submittedName>
</protein>
<dbReference type="Gene3D" id="2.60.120.260">
    <property type="entry name" value="Galactose-binding domain-like"/>
    <property type="match status" value="1"/>
</dbReference>
<dbReference type="InterPro" id="IPR013736">
    <property type="entry name" value="Xaa-Pro_dipept_C"/>
</dbReference>
<dbReference type="Gene3D" id="3.40.50.1820">
    <property type="entry name" value="alpha/beta hydrolase"/>
    <property type="match status" value="1"/>
</dbReference>
<evidence type="ECO:0000313" key="4">
    <source>
        <dbReference type="Proteomes" id="UP000428330"/>
    </source>
</evidence>
<dbReference type="PANTHER" id="PTHR43056">
    <property type="entry name" value="PEPTIDASE S9 PROLYL OLIGOPEPTIDASE"/>
    <property type="match status" value="1"/>
</dbReference>
<dbReference type="NCBIfam" id="TIGR00976">
    <property type="entry name" value="CocE_NonD"/>
    <property type="match status" value="1"/>
</dbReference>
<dbReference type="SMART" id="SM00939">
    <property type="entry name" value="PepX_C"/>
    <property type="match status" value="1"/>
</dbReference>
<dbReference type="RefSeq" id="WP_157708814.1">
    <property type="nucleotide sequence ID" value="NZ_CP034348.1"/>
</dbReference>
<dbReference type="OrthoDB" id="9806163at2"/>
<feature type="domain" description="Xaa-Pro dipeptidyl-peptidase C-terminal" evidence="2">
    <location>
        <begin position="280"/>
        <end position="530"/>
    </location>
</feature>
<dbReference type="InterPro" id="IPR029058">
    <property type="entry name" value="AB_hydrolase_fold"/>
</dbReference>
<dbReference type="EMBL" id="CP034348">
    <property type="protein sequence ID" value="QGY00134.1"/>
    <property type="molecule type" value="Genomic_DNA"/>
</dbReference>
<gene>
    <name evidence="3" type="ORF">EI983_18445</name>
</gene>
<dbReference type="KEGG" id="rom:EI983_18445"/>
<sequence>MKHEMDFGIPLPDGTRLSARVWIPDEAESEPVPAILEYLPYRKSDGTIDRDDTMHPWFAEQGYACLRVDRRGCGDSEGLYDDEYSEQELQDGEDIIAWIAAQPWCNGNVGMQGISWGGFNGMQIAARRPEALKAVISIGTTVNRYTDDIHYKGGIQLGENPGWAATAASWFSVPADPKLREDWRESWLNRLENAPFVAERWTAHSDRDAYWEHGSVCESYDQFEAAVLVIGGQHDGYRNAMAAMLENASGVVQGIMGPWIHKYPHISTIEPRIDYLGLALRWWDRWLKGIENGAEDDPAYRAYVMDSVRPDPALKERPGRWIGLPDWPSTDVRPLTLGLGAGSLGKAEPFQAEIETDLTIGRASGEYFPFGFGPGELPGDQSVDDARSLCFDGAVLEEDMNLIGAPEVTLTLASDAECGQVIARLCDVRPDGTVALISLGMLNLQHRNGFDRKEPMVPGEAVTVSFRLDHSAYRLPKGHRLRLALCSSYWPYCWPEGKAFTLTVTAGALNLPVYEGMGQEIAFDAPPPVPTRDSRQLREGAESKEWIDHQDGRIELIISGDQGRREDQGTGLITEQAVTERWTIDRDDPASAGVEFTWSRGLGRGNWGVRTELILRMRGEAEAFVIEQEMRAWDGDTLVFEKSEEAKVPR</sequence>
<dbReference type="SUPFAM" id="SSF53474">
    <property type="entry name" value="alpha/beta-Hydrolases"/>
    <property type="match status" value="1"/>
</dbReference>
<proteinExistence type="predicted"/>
<evidence type="ECO:0000313" key="3">
    <source>
        <dbReference type="EMBL" id="QGY00134.1"/>
    </source>
</evidence>
<dbReference type="InterPro" id="IPR008979">
    <property type="entry name" value="Galactose-bd-like_sf"/>
</dbReference>
<dbReference type="InterPro" id="IPR000383">
    <property type="entry name" value="Xaa-Pro-like_dom"/>
</dbReference>
<dbReference type="Pfam" id="PF08530">
    <property type="entry name" value="PepX_C"/>
    <property type="match status" value="1"/>
</dbReference>
<evidence type="ECO:0000256" key="1">
    <source>
        <dbReference type="ARBA" id="ARBA00022801"/>
    </source>
</evidence>